<dbReference type="PANTHER" id="PTHR14879:SF5">
    <property type="entry name" value="RING-TYPE DOMAIN-CONTAINING PROTEIN"/>
    <property type="match status" value="1"/>
</dbReference>
<dbReference type="SMART" id="SM00184">
    <property type="entry name" value="RING"/>
    <property type="match status" value="1"/>
</dbReference>
<dbReference type="AlphaFoldDB" id="A0A6J8BK55"/>
<accession>A0A6J8BK55</accession>
<dbReference type="InterPro" id="IPR012677">
    <property type="entry name" value="Nucleotide-bd_a/b_plait_sf"/>
</dbReference>
<dbReference type="InterPro" id="IPR013083">
    <property type="entry name" value="Znf_RING/FYVE/PHD"/>
</dbReference>
<organism evidence="5 6">
    <name type="scientific">Mytilus coruscus</name>
    <name type="common">Sea mussel</name>
    <dbReference type="NCBI Taxonomy" id="42192"/>
    <lineage>
        <taxon>Eukaryota</taxon>
        <taxon>Metazoa</taxon>
        <taxon>Spiralia</taxon>
        <taxon>Lophotrochozoa</taxon>
        <taxon>Mollusca</taxon>
        <taxon>Bivalvia</taxon>
        <taxon>Autobranchia</taxon>
        <taxon>Pteriomorphia</taxon>
        <taxon>Mytilida</taxon>
        <taxon>Mytiloidea</taxon>
        <taxon>Mytilidae</taxon>
        <taxon>Mytilinae</taxon>
        <taxon>Mytilus</taxon>
    </lineage>
</organism>
<dbReference type="Proteomes" id="UP000507470">
    <property type="component" value="Unassembled WGS sequence"/>
</dbReference>
<dbReference type="Gene3D" id="3.30.40.10">
    <property type="entry name" value="Zinc/RING finger domain, C3HC4 (zinc finger)"/>
    <property type="match status" value="1"/>
</dbReference>
<dbReference type="InterPro" id="IPR051728">
    <property type="entry name" value="RING-FYVE_E3_ubiquitin-ligase"/>
</dbReference>
<gene>
    <name evidence="5" type="ORF">MCOR_19964</name>
</gene>
<dbReference type="EMBL" id="CACVKT020003514">
    <property type="protein sequence ID" value="CAC5384305.1"/>
    <property type="molecule type" value="Genomic_DNA"/>
</dbReference>
<dbReference type="PANTHER" id="PTHR14879">
    <property type="entry name" value="CASPASE REGULATOR, RING FINGER DOMAIN-CONTAINING"/>
    <property type="match status" value="1"/>
</dbReference>
<dbReference type="Pfam" id="PF00076">
    <property type="entry name" value="RRM_1"/>
    <property type="match status" value="1"/>
</dbReference>
<dbReference type="SUPFAM" id="SSF57850">
    <property type="entry name" value="RING/U-box"/>
    <property type="match status" value="1"/>
</dbReference>
<feature type="domain" description="RING-type" evidence="4">
    <location>
        <begin position="356"/>
        <end position="393"/>
    </location>
</feature>
<keyword evidence="6" id="KW-1185">Reference proteome</keyword>
<dbReference type="PROSITE" id="PS50089">
    <property type="entry name" value="ZF_RING_2"/>
    <property type="match status" value="1"/>
</dbReference>
<keyword evidence="1 3" id="KW-0479">Metal-binding</keyword>
<evidence type="ECO:0000313" key="5">
    <source>
        <dbReference type="EMBL" id="CAC5384305.1"/>
    </source>
</evidence>
<evidence type="ECO:0000313" key="6">
    <source>
        <dbReference type="Proteomes" id="UP000507470"/>
    </source>
</evidence>
<name>A0A6J8BK55_MYTCO</name>
<dbReference type="GO" id="GO:0008270">
    <property type="term" value="F:zinc ion binding"/>
    <property type="evidence" value="ECO:0007669"/>
    <property type="project" value="UniProtKB-KW"/>
</dbReference>
<dbReference type="InterPro" id="IPR035979">
    <property type="entry name" value="RBD_domain_sf"/>
</dbReference>
<protein>
    <recommendedName>
        <fullName evidence="4">RING-type domain-containing protein</fullName>
    </recommendedName>
</protein>
<dbReference type="InterPro" id="IPR000504">
    <property type="entry name" value="RRM_dom"/>
</dbReference>
<reference evidence="5 6" key="1">
    <citation type="submission" date="2020-06" db="EMBL/GenBank/DDBJ databases">
        <authorList>
            <person name="Li R."/>
            <person name="Bekaert M."/>
        </authorList>
    </citation>
    <scope>NUCLEOTIDE SEQUENCE [LARGE SCALE GENOMIC DNA]</scope>
    <source>
        <strain evidence="6">wild</strain>
    </source>
</reference>
<proteinExistence type="predicted"/>
<dbReference type="InterPro" id="IPR001841">
    <property type="entry name" value="Znf_RING"/>
</dbReference>
<sequence>MTTGRRSSGFGFVCFSSPEEANKAITKMNGTAFFQYDESDVPFSWIRVYHSYHDTGIDKVLCPNKGATNDNKFPTANTATKTNISTTPVPSRLRRSNVQGDINVQYNVCEDFHRLVSLRLDDVSNSSSIDDITSAFNDIMHELALRPDNIKEGSDVIVQMLQNCTEQGVLSSIIESLFEKVTAEGVSEKVAILRLMIRNLLMLLLKHSTNETVTCATQVLKGAGSVVEATDHLDRPEEGYFSEVFFHLRQYKYQERINLNTPHHTKACFIVDEYCDREAHYNNENINTKSLNKRNTANHVNGVQQFAEIDEIESFLQGATGYTSEHVAEPFTAKENESIGKDNQKTGNSKGDKYLCKVCFDNQVEVIFLPCMHVCWCKNCSDKTNVKHCPICREKIKESRPLYFA</sequence>
<dbReference type="SUPFAM" id="SSF54928">
    <property type="entry name" value="RNA-binding domain, RBD"/>
    <property type="match status" value="1"/>
</dbReference>
<evidence type="ECO:0000256" key="1">
    <source>
        <dbReference type="ARBA" id="ARBA00022771"/>
    </source>
</evidence>
<evidence type="ECO:0000256" key="3">
    <source>
        <dbReference type="PROSITE-ProRule" id="PRU00175"/>
    </source>
</evidence>
<dbReference type="Pfam" id="PF13920">
    <property type="entry name" value="zf-C3HC4_3"/>
    <property type="match status" value="1"/>
</dbReference>
<keyword evidence="2" id="KW-0862">Zinc</keyword>
<dbReference type="Gene3D" id="3.30.70.330">
    <property type="match status" value="1"/>
</dbReference>
<evidence type="ECO:0000256" key="2">
    <source>
        <dbReference type="ARBA" id="ARBA00022833"/>
    </source>
</evidence>
<keyword evidence="1 3" id="KW-0863">Zinc-finger</keyword>
<dbReference type="OrthoDB" id="10251219at2759"/>
<evidence type="ECO:0000259" key="4">
    <source>
        <dbReference type="PROSITE" id="PS50089"/>
    </source>
</evidence>
<dbReference type="GO" id="GO:0003723">
    <property type="term" value="F:RNA binding"/>
    <property type="evidence" value="ECO:0007669"/>
    <property type="project" value="InterPro"/>
</dbReference>